<feature type="transmembrane region" description="Helical" evidence="5">
    <location>
        <begin position="182"/>
        <end position="204"/>
    </location>
</feature>
<dbReference type="SMART" id="SM01417">
    <property type="entry name" value="Solute_trans_a"/>
    <property type="match status" value="1"/>
</dbReference>
<dbReference type="Pfam" id="PF03619">
    <property type="entry name" value="Solute_trans_a"/>
    <property type="match status" value="1"/>
</dbReference>
<name>A0A2H3GR42_FUSOX</name>
<evidence type="ECO:0000256" key="4">
    <source>
        <dbReference type="ARBA" id="ARBA00023136"/>
    </source>
</evidence>
<feature type="transmembrane region" description="Helical" evidence="5">
    <location>
        <begin position="71"/>
        <end position="91"/>
    </location>
</feature>
<dbReference type="Proteomes" id="UP000219602">
    <property type="component" value="Chromosome 11"/>
</dbReference>
<keyword evidence="4 5" id="KW-0472">Membrane</keyword>
<evidence type="ECO:0000256" key="3">
    <source>
        <dbReference type="ARBA" id="ARBA00022989"/>
    </source>
</evidence>
<feature type="transmembrane region" description="Helical" evidence="5">
    <location>
        <begin position="259"/>
        <end position="280"/>
    </location>
</feature>
<feature type="transmembrane region" description="Helical" evidence="5">
    <location>
        <begin position="140"/>
        <end position="170"/>
    </location>
</feature>
<reference evidence="6 7" key="2">
    <citation type="journal article" date="2017" name="Sci. Rep.">
        <title>A mobile pathogenicity chromosome in Fusarium oxysporum for infection of multiple cucurbit species.</title>
        <authorList>
            <person name="van Dam P."/>
            <person name="Fokkens L."/>
            <person name="Ayukawa Y."/>
            <person name="van der Gragt M."/>
            <person name="Ter Horst A."/>
            <person name="Brankovics B."/>
            <person name="Houterman P.M."/>
            <person name="Arie T."/>
            <person name="Rep M."/>
        </authorList>
    </citation>
    <scope>NUCLEOTIDE SEQUENCE [LARGE SCALE GENOMIC DNA]</scope>
    <source>
        <strain evidence="6 7">Forc016</strain>
    </source>
</reference>
<dbReference type="STRING" id="327505.A0A2H3GR42"/>
<evidence type="ECO:0000313" key="7">
    <source>
        <dbReference type="Proteomes" id="UP000219602"/>
    </source>
</evidence>
<proteinExistence type="predicted"/>
<accession>A0A2H3GR42</accession>
<keyword evidence="3 5" id="KW-1133">Transmembrane helix</keyword>
<dbReference type="AlphaFoldDB" id="A0A2H3GR42"/>
<protein>
    <recommendedName>
        <fullName evidence="8">Transmembrane protein</fullName>
    </recommendedName>
</protein>
<comment type="subcellular location">
    <subcellularLocation>
        <location evidence="1">Membrane</location>
        <topology evidence="1">Multi-pass membrane protein</topology>
    </subcellularLocation>
</comment>
<feature type="transmembrane region" description="Helical" evidence="5">
    <location>
        <begin position="216"/>
        <end position="239"/>
    </location>
</feature>
<gene>
    <name evidence="6" type="ORF">AU210_013584</name>
</gene>
<feature type="transmembrane region" description="Helical" evidence="5">
    <location>
        <begin position="39"/>
        <end position="59"/>
    </location>
</feature>
<evidence type="ECO:0000313" key="6">
    <source>
        <dbReference type="EMBL" id="PCD27169.1"/>
    </source>
</evidence>
<feature type="transmembrane region" description="Helical" evidence="5">
    <location>
        <begin position="97"/>
        <end position="119"/>
    </location>
</feature>
<evidence type="ECO:0008006" key="8">
    <source>
        <dbReference type="Google" id="ProtNLM"/>
    </source>
</evidence>
<evidence type="ECO:0000256" key="5">
    <source>
        <dbReference type="SAM" id="Phobius"/>
    </source>
</evidence>
<evidence type="ECO:0000256" key="1">
    <source>
        <dbReference type="ARBA" id="ARBA00004141"/>
    </source>
</evidence>
<sequence>MGIFHHHSSSTHKICPNPSLNKDAPNGIVGGMTFYDLNIIISGTCAAFTITVMMVFKQLHAIHLSNTSEQVNTLITMYSLISFLSVCFPTAEVYIDPWVSLVEGLAFCSFFLLLCDYVCPNINQRELFFATKKTSGVKWFRIHWLMVFQMPIVALIVSITTDITAAVGIYCRWSFMPHFAKFWLRLIQIISLVTAVLSILQFYHLLKTDLTQRRPLLKLIAFKIIVFLNFVQGILFWVLTDIGVLKETDTLTFADLHIGIPNLLICIEMAPLSLFFSWVYSWRVYVKNSHGSYVTMDRPGQRPRLYQGGPLGVHAWLTMIKPSGIIESLLVVSGRSGPPTDSLG</sequence>
<keyword evidence="2 5" id="KW-0812">Transmembrane</keyword>
<evidence type="ECO:0000256" key="2">
    <source>
        <dbReference type="ARBA" id="ARBA00022692"/>
    </source>
</evidence>
<reference evidence="6 7" key="1">
    <citation type="journal article" date="2016" name="Environ. Microbiol.">
        <title>Effector profiles distinguish formae speciales of Fusarium oxysporum.</title>
        <authorList>
            <person name="van Dam P."/>
            <person name="Fokkens L."/>
            <person name="Schmidt S.M."/>
            <person name="Linmans J.H."/>
            <person name="Kistler H.C."/>
            <person name="Ma L.J."/>
            <person name="Rep M."/>
        </authorList>
    </citation>
    <scope>NUCLEOTIDE SEQUENCE [LARGE SCALE GENOMIC DNA]</scope>
    <source>
        <strain evidence="6 7">Forc016</strain>
    </source>
</reference>
<dbReference type="GO" id="GO:0016020">
    <property type="term" value="C:membrane"/>
    <property type="evidence" value="ECO:0007669"/>
    <property type="project" value="UniProtKB-SubCell"/>
</dbReference>
<organism evidence="6 7">
    <name type="scientific">Fusarium oxysporum f. sp. radicis-cucumerinum</name>
    <dbReference type="NCBI Taxonomy" id="327505"/>
    <lineage>
        <taxon>Eukaryota</taxon>
        <taxon>Fungi</taxon>
        <taxon>Dikarya</taxon>
        <taxon>Ascomycota</taxon>
        <taxon>Pezizomycotina</taxon>
        <taxon>Sordariomycetes</taxon>
        <taxon>Hypocreomycetidae</taxon>
        <taxon>Hypocreales</taxon>
        <taxon>Nectriaceae</taxon>
        <taxon>Fusarium</taxon>
        <taxon>Fusarium oxysporum species complex</taxon>
    </lineage>
</organism>
<dbReference type="PANTHER" id="PTHR23423">
    <property type="entry name" value="ORGANIC SOLUTE TRANSPORTER-RELATED"/>
    <property type="match status" value="1"/>
</dbReference>
<dbReference type="InterPro" id="IPR005178">
    <property type="entry name" value="Ostalpha/TMEM184C"/>
</dbReference>
<comment type="caution">
    <text evidence="6">The sequence shown here is derived from an EMBL/GenBank/DDBJ whole genome shotgun (WGS) entry which is preliminary data.</text>
</comment>
<dbReference type="EMBL" id="MABQ02000009">
    <property type="protein sequence ID" value="PCD27169.1"/>
    <property type="molecule type" value="Genomic_DNA"/>
</dbReference>